<comment type="subcellular location">
    <subcellularLocation>
        <location evidence="1">Secreted</location>
    </subcellularLocation>
</comment>
<dbReference type="GO" id="GO:0005576">
    <property type="term" value="C:extracellular region"/>
    <property type="evidence" value="ECO:0007669"/>
    <property type="project" value="UniProtKB-SubCell"/>
</dbReference>
<dbReference type="PROSITE" id="PS00330">
    <property type="entry name" value="HEMOLYSIN_CALCIUM"/>
    <property type="match status" value="2"/>
</dbReference>
<dbReference type="InterPro" id="IPR050557">
    <property type="entry name" value="RTX_toxin/Mannuronan_C5-epim"/>
</dbReference>
<comment type="caution">
    <text evidence="3">The sequence shown here is derived from an EMBL/GenBank/DDBJ whole genome shotgun (WGS) entry which is preliminary data.</text>
</comment>
<dbReference type="AlphaFoldDB" id="A0A9Q3WLM5"/>
<evidence type="ECO:0000256" key="2">
    <source>
        <dbReference type="ARBA" id="ARBA00022525"/>
    </source>
</evidence>
<sequence>MIGSRGMDIFWGDAGDDILIGGHGKDKLAGGDGDDKLFGGRGKDMLAGGKGDDFIAGGRGKDVIDGGEGDDLMLGGAGADTFRFSTGKDVARDFGARGQADQIDLGKANGIADFDDLKANHLTEVDGDAVITDAAGNSLTLCGVQMDMLDAQDFLF</sequence>
<organism evidence="3 4">
    <name type="scientific">Ruegeria pomeroyi</name>
    <dbReference type="NCBI Taxonomy" id="89184"/>
    <lineage>
        <taxon>Bacteria</taxon>
        <taxon>Pseudomonadati</taxon>
        <taxon>Pseudomonadota</taxon>
        <taxon>Alphaproteobacteria</taxon>
        <taxon>Rhodobacterales</taxon>
        <taxon>Roseobacteraceae</taxon>
        <taxon>Ruegeria</taxon>
    </lineage>
</organism>
<dbReference type="Proteomes" id="UP000813672">
    <property type="component" value="Unassembled WGS sequence"/>
</dbReference>
<dbReference type="GO" id="GO:0005509">
    <property type="term" value="F:calcium ion binding"/>
    <property type="evidence" value="ECO:0007669"/>
    <property type="project" value="InterPro"/>
</dbReference>
<dbReference type="PANTHER" id="PTHR38340:SF1">
    <property type="entry name" value="S-LAYER PROTEIN"/>
    <property type="match status" value="1"/>
</dbReference>
<evidence type="ECO:0000313" key="4">
    <source>
        <dbReference type="Proteomes" id="UP000813672"/>
    </source>
</evidence>
<dbReference type="InterPro" id="IPR011049">
    <property type="entry name" value="Serralysin-like_metalloprot_C"/>
</dbReference>
<reference evidence="3" key="1">
    <citation type="journal article" date="2021" name="Environ. Microbiol.">
        <title>Cryptic niche differentiation of novel sediment ecotypes of Rugeria pomeroyi correlates with nitrate respiration.</title>
        <authorList>
            <person name="Lin X."/>
            <person name="McNichol J."/>
            <person name="Chu X."/>
            <person name="Qian Y."/>
            <person name="Luo H."/>
        </authorList>
    </citation>
    <scope>NUCLEOTIDE SEQUENCE</scope>
    <source>
        <strain evidence="3">SZCCDBB064</strain>
    </source>
</reference>
<keyword evidence="2" id="KW-0964">Secreted</keyword>
<dbReference type="PANTHER" id="PTHR38340">
    <property type="entry name" value="S-LAYER PROTEIN"/>
    <property type="match status" value="1"/>
</dbReference>
<name>A0A9Q3WLM5_9RHOB</name>
<dbReference type="SUPFAM" id="SSF51120">
    <property type="entry name" value="beta-Roll"/>
    <property type="match status" value="1"/>
</dbReference>
<dbReference type="InterPro" id="IPR001343">
    <property type="entry name" value="Hemolysn_Ca-bd"/>
</dbReference>
<dbReference type="Pfam" id="PF00353">
    <property type="entry name" value="HemolysinCabind"/>
    <property type="match status" value="2"/>
</dbReference>
<dbReference type="InterPro" id="IPR018511">
    <property type="entry name" value="Hemolysin-typ_Ca-bd_CS"/>
</dbReference>
<evidence type="ECO:0000256" key="1">
    <source>
        <dbReference type="ARBA" id="ARBA00004613"/>
    </source>
</evidence>
<proteinExistence type="predicted"/>
<protein>
    <submittedName>
        <fullName evidence="3">Calcium-binding protein</fullName>
    </submittedName>
</protein>
<dbReference type="EMBL" id="JAGQAF010000006">
    <property type="protein sequence ID" value="MCE8538075.1"/>
    <property type="molecule type" value="Genomic_DNA"/>
</dbReference>
<gene>
    <name evidence="3" type="ORF">KBY27_11475</name>
</gene>
<dbReference type="Gene3D" id="2.150.10.10">
    <property type="entry name" value="Serralysin-like metalloprotease, C-terminal"/>
    <property type="match status" value="2"/>
</dbReference>
<evidence type="ECO:0000313" key="3">
    <source>
        <dbReference type="EMBL" id="MCE8538075.1"/>
    </source>
</evidence>
<accession>A0A9Q3WLM5</accession>
<dbReference type="PRINTS" id="PR00313">
    <property type="entry name" value="CABNDNGRPT"/>
</dbReference>